<dbReference type="GO" id="GO:0003677">
    <property type="term" value="F:DNA binding"/>
    <property type="evidence" value="ECO:0007669"/>
    <property type="project" value="InterPro"/>
</dbReference>
<name>A0A7X9S1W0_9BACT</name>
<dbReference type="RefSeq" id="WP_169661029.1">
    <property type="nucleotide sequence ID" value="NZ_JABANE010000228.1"/>
</dbReference>
<reference evidence="2 3" key="1">
    <citation type="submission" date="2020-04" db="EMBL/GenBank/DDBJ databases">
        <title>Flammeovirga sp. SR4, a novel species isolated from seawater.</title>
        <authorList>
            <person name="Wang X."/>
        </authorList>
    </citation>
    <scope>NUCLEOTIDE SEQUENCE [LARGE SCALE GENOMIC DNA]</scope>
    <source>
        <strain evidence="2 3">ATCC 23126</strain>
    </source>
</reference>
<accession>A0A7X9S1W0</accession>
<dbReference type="GO" id="GO:0004803">
    <property type="term" value="F:transposase activity"/>
    <property type="evidence" value="ECO:0007669"/>
    <property type="project" value="InterPro"/>
</dbReference>
<organism evidence="2 3">
    <name type="scientific">Flammeovirga aprica JL-4</name>
    <dbReference type="NCBI Taxonomy" id="694437"/>
    <lineage>
        <taxon>Bacteria</taxon>
        <taxon>Pseudomonadati</taxon>
        <taxon>Bacteroidota</taxon>
        <taxon>Cytophagia</taxon>
        <taxon>Cytophagales</taxon>
        <taxon>Flammeovirgaceae</taxon>
        <taxon>Flammeovirga</taxon>
    </lineage>
</organism>
<proteinExistence type="predicted"/>
<dbReference type="InterPro" id="IPR002559">
    <property type="entry name" value="Transposase_11"/>
</dbReference>
<evidence type="ECO:0000313" key="2">
    <source>
        <dbReference type="EMBL" id="NME72870.1"/>
    </source>
</evidence>
<dbReference type="Proteomes" id="UP000576082">
    <property type="component" value="Unassembled WGS sequence"/>
</dbReference>
<dbReference type="GO" id="GO:0006313">
    <property type="term" value="P:DNA transposition"/>
    <property type="evidence" value="ECO:0007669"/>
    <property type="project" value="InterPro"/>
</dbReference>
<protein>
    <submittedName>
        <fullName evidence="2">Transposase</fullName>
    </submittedName>
</protein>
<comment type="caution">
    <text evidence="2">The sequence shown here is derived from an EMBL/GenBank/DDBJ whole genome shotgun (WGS) entry which is preliminary data.</text>
</comment>
<dbReference type="AlphaFoldDB" id="A0A7X9S1W0"/>
<keyword evidence="3" id="KW-1185">Reference proteome</keyword>
<dbReference type="Pfam" id="PF01609">
    <property type="entry name" value="DDE_Tnp_1"/>
    <property type="match status" value="1"/>
</dbReference>
<evidence type="ECO:0000259" key="1">
    <source>
        <dbReference type="Pfam" id="PF01609"/>
    </source>
</evidence>
<dbReference type="EMBL" id="JABANE010000228">
    <property type="protein sequence ID" value="NME72870.1"/>
    <property type="molecule type" value="Genomic_DNA"/>
</dbReference>
<feature type="domain" description="Transposase IS4-like" evidence="1">
    <location>
        <begin position="19"/>
        <end position="174"/>
    </location>
</feature>
<gene>
    <name evidence="2" type="ORF">HHU12_33240</name>
</gene>
<sequence length="177" mass="20049">MPIITCKGNRKGKVAQEITSKGYCATKKTHYFGVKLHCLALRRCSALPLPNALFITPTNTHDLTAMRNILEQIQVSPVVLDKAYSDKSLANRMLENKSELITPIKEQKGATENMKQFDRVFNEKYNTAVSKIRQPIESFFNWINEKTQIQIASKVRSDNGLIVHVFGKLAAIMLLLR</sequence>
<evidence type="ECO:0000313" key="3">
    <source>
        <dbReference type="Proteomes" id="UP000576082"/>
    </source>
</evidence>